<feature type="non-terminal residue" evidence="1">
    <location>
        <position position="1"/>
    </location>
</feature>
<protein>
    <submittedName>
        <fullName evidence="1">Uncharacterized protein</fullName>
    </submittedName>
</protein>
<reference evidence="1" key="2">
    <citation type="submission" date="2013-05" db="EMBL/GenBank/DDBJ databases">
        <authorList>
            <person name="Carter J.-M."/>
            <person name="Baker S.C."/>
            <person name="Pink R."/>
            <person name="Carter D.R.F."/>
            <person name="Collins A."/>
            <person name="Tomlin J."/>
            <person name="Gibbs M."/>
            <person name="Breuker C.J."/>
        </authorList>
    </citation>
    <scope>NUCLEOTIDE SEQUENCE</scope>
    <source>
        <tissue evidence="1">Ovary</tissue>
    </source>
</reference>
<evidence type="ECO:0000313" key="1">
    <source>
        <dbReference type="EMBL" id="JAA77701.1"/>
    </source>
</evidence>
<feature type="non-terminal residue" evidence="1">
    <location>
        <position position="71"/>
    </location>
</feature>
<sequence length="71" mass="8060">RLTRQVRQVAHAKRTVGKPRVRFKARNMADVRISSQRLGEADNTAWFVSALRIAVNQSRLRLWASVFAVAA</sequence>
<proteinExistence type="predicted"/>
<accession>S4NG07</accession>
<reference evidence="1" key="1">
    <citation type="journal article" date="2013" name="BMC Genomics">
        <title>Unscrambling butterfly oogenesis.</title>
        <authorList>
            <person name="Carter J.M."/>
            <person name="Baker S.C."/>
            <person name="Pink R."/>
            <person name="Carter D.R."/>
            <person name="Collins A."/>
            <person name="Tomlin J."/>
            <person name="Gibbs M."/>
            <person name="Breuker C.J."/>
        </authorList>
    </citation>
    <scope>NUCLEOTIDE SEQUENCE</scope>
    <source>
        <tissue evidence="1">Ovary</tissue>
    </source>
</reference>
<dbReference type="AlphaFoldDB" id="S4NG07"/>
<organism evidence="1">
    <name type="scientific">Pararge aegeria</name>
    <name type="common">speckled wood butterfly</name>
    <dbReference type="NCBI Taxonomy" id="116150"/>
    <lineage>
        <taxon>Eukaryota</taxon>
        <taxon>Metazoa</taxon>
        <taxon>Ecdysozoa</taxon>
        <taxon>Arthropoda</taxon>
        <taxon>Hexapoda</taxon>
        <taxon>Insecta</taxon>
        <taxon>Pterygota</taxon>
        <taxon>Neoptera</taxon>
        <taxon>Endopterygota</taxon>
        <taxon>Lepidoptera</taxon>
        <taxon>Glossata</taxon>
        <taxon>Ditrysia</taxon>
        <taxon>Papilionoidea</taxon>
        <taxon>Nymphalidae</taxon>
        <taxon>Satyrinae</taxon>
        <taxon>Satyrini</taxon>
        <taxon>Parargina</taxon>
        <taxon>Pararge</taxon>
    </lineage>
</organism>
<name>S4NG07_9NEOP</name>
<dbReference type="EMBL" id="GAIX01014859">
    <property type="protein sequence ID" value="JAA77701.1"/>
    <property type="molecule type" value="Transcribed_RNA"/>
</dbReference>